<reference evidence="1" key="1">
    <citation type="submission" date="2019-12" db="EMBL/GenBank/DDBJ databases">
        <title>Genome sequencing and annotation of Brassica cretica.</title>
        <authorList>
            <person name="Studholme D.J."/>
            <person name="Sarris P.F."/>
        </authorList>
    </citation>
    <scope>NUCLEOTIDE SEQUENCE</scope>
    <source>
        <strain evidence="1">PFS-102/07</strain>
        <tissue evidence="1">Leaf</tissue>
    </source>
</reference>
<evidence type="ECO:0000313" key="1">
    <source>
        <dbReference type="EMBL" id="KAF2571628.1"/>
    </source>
</evidence>
<accession>A0A8S9IP28</accession>
<organism evidence="1">
    <name type="scientific">Brassica cretica</name>
    <name type="common">Mustard</name>
    <dbReference type="NCBI Taxonomy" id="69181"/>
    <lineage>
        <taxon>Eukaryota</taxon>
        <taxon>Viridiplantae</taxon>
        <taxon>Streptophyta</taxon>
        <taxon>Embryophyta</taxon>
        <taxon>Tracheophyta</taxon>
        <taxon>Spermatophyta</taxon>
        <taxon>Magnoliopsida</taxon>
        <taxon>eudicotyledons</taxon>
        <taxon>Gunneridae</taxon>
        <taxon>Pentapetalae</taxon>
        <taxon>rosids</taxon>
        <taxon>malvids</taxon>
        <taxon>Brassicales</taxon>
        <taxon>Brassicaceae</taxon>
        <taxon>Brassiceae</taxon>
        <taxon>Brassica</taxon>
    </lineage>
</organism>
<name>A0A8S9IP28_BRACR</name>
<dbReference type="AlphaFoldDB" id="A0A8S9IP28"/>
<sequence>MANLVSPLFETVCVVVELRCRSVTDVVGGDRNFSALDHNFSASDCMRSLPQSLIGSLRMHEVFQYKKLKNGFTRIQEADIYLKGEDLSNQSIAYHTHNSKLFPAEMDHFWEMMGVDVDVGPSSKQIMAARERYKEWSRDDHMRVWIYCALPEFGATYGNTIPNKPTPPFLAYKGNKGFKFLKEAIIRQCDWKWTQECCAVQGTNPWTNPKSSLRLCTEARTKALASDIKLLGDKIEVAEKKVRINKKVIASNDLQLTV</sequence>
<gene>
    <name evidence="1" type="ORF">F2Q70_00004812</name>
</gene>
<proteinExistence type="predicted"/>
<protein>
    <submittedName>
        <fullName evidence="1">Uncharacterized protein</fullName>
    </submittedName>
</protein>
<dbReference type="EMBL" id="QGKY02001015">
    <property type="protein sequence ID" value="KAF2571628.1"/>
    <property type="molecule type" value="Genomic_DNA"/>
</dbReference>
<comment type="caution">
    <text evidence="1">The sequence shown here is derived from an EMBL/GenBank/DDBJ whole genome shotgun (WGS) entry which is preliminary data.</text>
</comment>